<sequence>MIVNFRHQGHPGEHDLLDVATGVLMEQRRCTYDQGFEGLFSIALRRGELVEDVAEWVLVLASLGYVLEEE</sequence>
<feature type="domain" description="ANTAR" evidence="1">
    <location>
        <begin position="13"/>
        <end position="58"/>
    </location>
</feature>
<protein>
    <recommendedName>
        <fullName evidence="1">ANTAR domain-containing protein</fullName>
    </recommendedName>
</protein>
<dbReference type="EMBL" id="BAAANB010000001">
    <property type="protein sequence ID" value="GAA2019141.1"/>
    <property type="molecule type" value="Genomic_DNA"/>
</dbReference>
<proteinExistence type="predicted"/>
<dbReference type="Proteomes" id="UP001501285">
    <property type="component" value="Unassembled WGS sequence"/>
</dbReference>
<accession>A0ABN2TTH7</accession>
<dbReference type="InterPro" id="IPR005561">
    <property type="entry name" value="ANTAR"/>
</dbReference>
<organism evidence="2 3">
    <name type="scientific">Terrabacter terrae</name>
    <dbReference type="NCBI Taxonomy" id="318434"/>
    <lineage>
        <taxon>Bacteria</taxon>
        <taxon>Bacillati</taxon>
        <taxon>Actinomycetota</taxon>
        <taxon>Actinomycetes</taxon>
        <taxon>Micrococcales</taxon>
        <taxon>Intrasporangiaceae</taxon>
        <taxon>Terrabacter</taxon>
    </lineage>
</organism>
<name>A0ABN2TTH7_9MICO</name>
<dbReference type="InterPro" id="IPR036388">
    <property type="entry name" value="WH-like_DNA-bd_sf"/>
</dbReference>
<comment type="caution">
    <text evidence="2">The sequence shown here is derived from an EMBL/GenBank/DDBJ whole genome shotgun (WGS) entry which is preliminary data.</text>
</comment>
<evidence type="ECO:0000313" key="2">
    <source>
        <dbReference type="EMBL" id="GAA2019141.1"/>
    </source>
</evidence>
<dbReference type="Gene3D" id="1.10.10.10">
    <property type="entry name" value="Winged helix-like DNA-binding domain superfamily/Winged helix DNA-binding domain"/>
    <property type="match status" value="1"/>
</dbReference>
<evidence type="ECO:0000313" key="3">
    <source>
        <dbReference type="Proteomes" id="UP001501285"/>
    </source>
</evidence>
<dbReference type="Pfam" id="PF03861">
    <property type="entry name" value="ANTAR"/>
    <property type="match status" value="1"/>
</dbReference>
<dbReference type="RefSeq" id="WP_343986707.1">
    <property type="nucleotide sequence ID" value="NZ_BAAANB010000001.1"/>
</dbReference>
<gene>
    <name evidence="2" type="ORF">GCM10009740_04020</name>
</gene>
<reference evidence="2 3" key="1">
    <citation type="journal article" date="2019" name="Int. J. Syst. Evol. Microbiol.">
        <title>The Global Catalogue of Microorganisms (GCM) 10K type strain sequencing project: providing services to taxonomists for standard genome sequencing and annotation.</title>
        <authorList>
            <consortium name="The Broad Institute Genomics Platform"/>
            <consortium name="The Broad Institute Genome Sequencing Center for Infectious Disease"/>
            <person name="Wu L."/>
            <person name="Ma J."/>
        </authorList>
    </citation>
    <scope>NUCLEOTIDE SEQUENCE [LARGE SCALE GENOMIC DNA]</scope>
    <source>
        <strain evidence="2 3">JCM 14283</strain>
    </source>
</reference>
<evidence type="ECO:0000259" key="1">
    <source>
        <dbReference type="Pfam" id="PF03861"/>
    </source>
</evidence>
<keyword evidence="3" id="KW-1185">Reference proteome</keyword>